<dbReference type="PANTHER" id="PTHR10000:SF25">
    <property type="entry name" value="PHOSPHATASE YKRA-RELATED"/>
    <property type="match status" value="1"/>
</dbReference>
<proteinExistence type="predicted"/>
<gene>
    <name evidence="1" type="ORF">CLOSPI_01666</name>
</gene>
<evidence type="ECO:0000313" key="2">
    <source>
        <dbReference type="Proteomes" id="UP000004910"/>
    </source>
</evidence>
<dbReference type="GO" id="GO:0016791">
    <property type="term" value="F:phosphatase activity"/>
    <property type="evidence" value="ECO:0007669"/>
    <property type="project" value="TreeGrafter"/>
</dbReference>
<dbReference type="RefSeq" id="WP_004610163.1">
    <property type="nucleotide sequence ID" value="NZ_DS562852.1"/>
</dbReference>
<dbReference type="Pfam" id="PF08282">
    <property type="entry name" value="Hydrolase_3"/>
    <property type="match status" value="1"/>
</dbReference>
<organism evidence="1 2">
    <name type="scientific">Thomasclavelia spiroformis DSM 1552</name>
    <dbReference type="NCBI Taxonomy" id="428126"/>
    <lineage>
        <taxon>Bacteria</taxon>
        <taxon>Bacillati</taxon>
        <taxon>Bacillota</taxon>
        <taxon>Erysipelotrichia</taxon>
        <taxon>Erysipelotrichales</taxon>
        <taxon>Coprobacillaceae</taxon>
        <taxon>Thomasclavelia</taxon>
    </lineage>
</organism>
<dbReference type="InterPro" id="IPR023214">
    <property type="entry name" value="HAD_sf"/>
</dbReference>
<comment type="caution">
    <text evidence="1">The sequence shown here is derived from an EMBL/GenBank/DDBJ whole genome shotgun (WGS) entry which is preliminary data.</text>
</comment>
<dbReference type="InterPro" id="IPR000150">
    <property type="entry name" value="Cof"/>
</dbReference>
<dbReference type="InterPro" id="IPR006379">
    <property type="entry name" value="HAD-SF_hydro_IIB"/>
</dbReference>
<dbReference type="GO" id="GO:0000287">
    <property type="term" value="F:magnesium ion binding"/>
    <property type="evidence" value="ECO:0007669"/>
    <property type="project" value="TreeGrafter"/>
</dbReference>
<dbReference type="SFLD" id="SFLDG01140">
    <property type="entry name" value="C2.B:_Phosphomannomutase_and_P"/>
    <property type="match status" value="1"/>
</dbReference>
<keyword evidence="2" id="KW-1185">Reference proteome</keyword>
<dbReference type="InterPro" id="IPR036412">
    <property type="entry name" value="HAD-like_sf"/>
</dbReference>
<dbReference type="SUPFAM" id="SSF56784">
    <property type="entry name" value="HAD-like"/>
    <property type="match status" value="1"/>
</dbReference>
<evidence type="ECO:0000313" key="1">
    <source>
        <dbReference type="EMBL" id="EDS74611.1"/>
    </source>
</evidence>
<name>B1C353_9FIRM</name>
<dbReference type="Gene3D" id="3.40.50.1000">
    <property type="entry name" value="HAD superfamily/HAD-like"/>
    <property type="match status" value="1"/>
</dbReference>
<dbReference type="GO" id="GO:0005829">
    <property type="term" value="C:cytosol"/>
    <property type="evidence" value="ECO:0007669"/>
    <property type="project" value="TreeGrafter"/>
</dbReference>
<dbReference type="HOGENOM" id="CLU_044146_7_0_9"/>
<dbReference type="Proteomes" id="UP000004910">
    <property type="component" value="Unassembled WGS sequence"/>
</dbReference>
<dbReference type="eggNOG" id="COG0561">
    <property type="taxonomic scope" value="Bacteria"/>
</dbReference>
<dbReference type="NCBIfam" id="TIGR01484">
    <property type="entry name" value="HAD-SF-IIB"/>
    <property type="match status" value="1"/>
</dbReference>
<dbReference type="Gene3D" id="3.30.1240.10">
    <property type="match status" value="1"/>
</dbReference>
<dbReference type="AlphaFoldDB" id="B1C353"/>
<dbReference type="PROSITE" id="PS01229">
    <property type="entry name" value="COF_2"/>
    <property type="match status" value="1"/>
</dbReference>
<dbReference type="SFLD" id="SFLDS00003">
    <property type="entry name" value="Haloacid_Dehalogenase"/>
    <property type="match status" value="1"/>
</dbReference>
<protein>
    <submittedName>
        <fullName evidence="1">Cof-like hydrolase</fullName>
    </submittedName>
</protein>
<accession>B1C353</accession>
<dbReference type="NCBIfam" id="TIGR00099">
    <property type="entry name" value="Cof-subfamily"/>
    <property type="match status" value="1"/>
</dbReference>
<dbReference type="SFLD" id="SFLDG01144">
    <property type="entry name" value="C2.B.4:_PGP_Like"/>
    <property type="match status" value="1"/>
</dbReference>
<reference evidence="1" key="2">
    <citation type="submission" date="2014-06" db="EMBL/GenBank/DDBJ databases">
        <title>Draft genome sequence of Clostridium spiroforme (DSM 1552).</title>
        <authorList>
            <person name="Sudarsanam P."/>
            <person name="Ley R."/>
            <person name="Guruge J."/>
            <person name="Turnbaugh P.J."/>
            <person name="Mahowald M."/>
            <person name="Liep D."/>
            <person name="Gordon J."/>
        </authorList>
    </citation>
    <scope>NUCLEOTIDE SEQUENCE</scope>
    <source>
        <strain evidence="1">DSM 1552</strain>
    </source>
</reference>
<dbReference type="STRING" id="428126.CLOSPI_01666"/>
<dbReference type="EMBL" id="ABIK02000013">
    <property type="protein sequence ID" value="EDS74611.1"/>
    <property type="molecule type" value="Genomic_DNA"/>
</dbReference>
<reference evidence="1" key="1">
    <citation type="submission" date="2008-02" db="EMBL/GenBank/DDBJ databases">
        <authorList>
            <person name="Fulton L."/>
            <person name="Clifton S."/>
            <person name="Fulton B."/>
            <person name="Xu J."/>
            <person name="Minx P."/>
            <person name="Pepin K.H."/>
            <person name="Johnson M."/>
            <person name="Thiruvilangam P."/>
            <person name="Bhonagiri V."/>
            <person name="Nash W.E."/>
            <person name="Mardis E.R."/>
            <person name="Wilson R.K."/>
        </authorList>
    </citation>
    <scope>NUCLEOTIDE SEQUENCE [LARGE SCALE GENOMIC DNA]</scope>
    <source>
        <strain evidence="1">DSM 1552</strain>
    </source>
</reference>
<sequence>MEEFMIKAVFFDVDGTLISSEQPYVSNKVIEALKKLRARGIKLFIASGRHFLELDQLGINDQLVFDGYLTLNGGYCFNSKETIYSNPIDKQDIASVVEYIIQNNLACCFVEKDGLYVNLVDNFVIKSQIFLNTPTPPVKNISRALKHDVYQIDPFVSSDEMGNIMSLTKNCKYTQWYDYGYDVIPKNSGKQEGIKAILKYYGLKSEEVMAFGDGHNDIEMLSLVGIGVCMENGHEDVKLISDFVTKSVYDDGVVYALEYFNMI</sequence>
<dbReference type="PANTHER" id="PTHR10000">
    <property type="entry name" value="PHOSPHOSERINE PHOSPHATASE"/>
    <property type="match status" value="1"/>
</dbReference>